<dbReference type="GO" id="GO:0005886">
    <property type="term" value="C:plasma membrane"/>
    <property type="evidence" value="ECO:0007669"/>
    <property type="project" value="UniProtKB-SubCell"/>
</dbReference>
<keyword evidence="2" id="KW-1003">Cell membrane</keyword>
<comment type="subcellular location">
    <subcellularLocation>
        <location evidence="1">Cell membrane</location>
        <topology evidence="1">Multi-pass membrane protein</topology>
    </subcellularLocation>
</comment>
<dbReference type="Proteomes" id="UP000198510">
    <property type="component" value="Unassembled WGS sequence"/>
</dbReference>
<evidence type="ECO:0000256" key="4">
    <source>
        <dbReference type="ARBA" id="ARBA00022989"/>
    </source>
</evidence>
<name>A0A1G9UGB2_9BACT</name>
<dbReference type="STRING" id="1075417.SAMN05421823_11655"/>
<proteinExistence type="predicted"/>
<evidence type="ECO:0000313" key="10">
    <source>
        <dbReference type="Proteomes" id="UP000198510"/>
    </source>
</evidence>
<dbReference type="Pfam" id="PF02687">
    <property type="entry name" value="FtsX"/>
    <property type="match status" value="2"/>
</dbReference>
<dbReference type="GO" id="GO:0022857">
    <property type="term" value="F:transmembrane transporter activity"/>
    <property type="evidence" value="ECO:0007669"/>
    <property type="project" value="TreeGrafter"/>
</dbReference>
<feature type="transmembrane region" description="Helical" evidence="6">
    <location>
        <begin position="685"/>
        <end position="709"/>
    </location>
</feature>
<feature type="transmembrane region" description="Helical" evidence="6">
    <location>
        <begin position="346"/>
        <end position="367"/>
    </location>
</feature>
<keyword evidence="5 6" id="KW-0472">Membrane</keyword>
<feature type="domain" description="ABC3 transporter permease C-terminal" evidence="7">
    <location>
        <begin position="688"/>
        <end position="799"/>
    </location>
</feature>
<feature type="transmembrane region" description="Helical" evidence="6">
    <location>
        <begin position="289"/>
        <end position="310"/>
    </location>
</feature>
<feature type="transmembrane region" description="Helical" evidence="6">
    <location>
        <begin position="387"/>
        <end position="412"/>
    </location>
</feature>
<dbReference type="InterPro" id="IPR050250">
    <property type="entry name" value="Macrolide_Exporter_MacB"/>
</dbReference>
<feature type="domain" description="MacB-like periplasmic core" evidence="8">
    <location>
        <begin position="20"/>
        <end position="247"/>
    </location>
</feature>
<dbReference type="EMBL" id="FNFO01000016">
    <property type="protein sequence ID" value="SDM58936.1"/>
    <property type="molecule type" value="Genomic_DNA"/>
</dbReference>
<gene>
    <name evidence="9" type="ORF">SAMN05421823_11655</name>
</gene>
<dbReference type="PANTHER" id="PTHR30572">
    <property type="entry name" value="MEMBRANE COMPONENT OF TRANSPORTER-RELATED"/>
    <property type="match status" value="1"/>
</dbReference>
<evidence type="ECO:0000256" key="6">
    <source>
        <dbReference type="SAM" id="Phobius"/>
    </source>
</evidence>
<dbReference type="OrthoDB" id="5933722at2"/>
<dbReference type="Pfam" id="PF12704">
    <property type="entry name" value="MacB_PCD"/>
    <property type="match status" value="1"/>
</dbReference>
<feature type="domain" description="ABC3 transporter permease C-terminal" evidence="7">
    <location>
        <begin position="296"/>
        <end position="413"/>
    </location>
</feature>
<evidence type="ECO:0000256" key="1">
    <source>
        <dbReference type="ARBA" id="ARBA00004651"/>
    </source>
</evidence>
<feature type="transmembrane region" description="Helical" evidence="6">
    <location>
        <begin position="737"/>
        <end position="757"/>
    </location>
</feature>
<evidence type="ECO:0000259" key="8">
    <source>
        <dbReference type="Pfam" id="PF12704"/>
    </source>
</evidence>
<reference evidence="9 10" key="1">
    <citation type="submission" date="2016-10" db="EMBL/GenBank/DDBJ databases">
        <authorList>
            <person name="de Groot N.N."/>
        </authorList>
    </citation>
    <scope>NUCLEOTIDE SEQUENCE [LARGE SCALE GENOMIC DNA]</scope>
    <source>
        <strain evidence="9 10">DSM 25186</strain>
    </source>
</reference>
<dbReference type="InterPro" id="IPR003838">
    <property type="entry name" value="ABC3_permease_C"/>
</dbReference>
<evidence type="ECO:0000256" key="3">
    <source>
        <dbReference type="ARBA" id="ARBA00022692"/>
    </source>
</evidence>
<dbReference type="PANTHER" id="PTHR30572:SF18">
    <property type="entry name" value="ABC-TYPE MACROLIDE FAMILY EXPORT SYSTEM PERMEASE COMPONENT 2"/>
    <property type="match status" value="1"/>
</dbReference>
<sequence length="808" mass="89498">MLRNYWKIAVRQLLKHKAFSLINLLGLSVGVACCLLLLLFIQHERSYDRFQEHGASLYRVNTLFTSADGVSHRMATTSPPIVMKMREELPEVANATRLVYPPGTPEHLLRHGDKMFLEQGGVLVDSTFFQLFTYQFLAGDPYTCLREPRSLVLTETIARKLFGDDLGLHQVVSVSDNGGAYDMQVTGIVAEPTQPTHLEARFFMSMNSTGLGEWITGMDEWAGQNFIHAYLTLQPGTTPEALEAKLPAFLNRHGADDFARAAIQKSLYLQPVHDIHLYSDFGGSSARIGYVYIMAAIAAFLLLIACINFMNLSTARAAQRASEVGIRKTMGAERGTLIRQFMGESLLLVGLAVVTGCLLADLLLPYFNHLTGQTLRLSVDAWLTYLLMLGGVLLVTGLLAGSYPALFLSSFNPIQVLKGRMHTSLSAGQLRRILVVFQFVVAIVLMAGVGIIFQQLHYIRQKNLGFASEARLVIPLRTHDASTHYPALREKLLHQTGVANVTGAVYVPGQLVLMDWRLYREGHSMEQAERVTYNEVDYEYLALMDIPLLAGRNFDRSRPTDSTELHIIVNEATLAAFGIPLDQAVGEHLKTDLAEGTESLEIIGVIRDYHQYSLHNAIDPLMLHLPSRRAFDQTVVALNTADVPQTLAALETAWKALNPDLPFEYSFLDENLGRLYEQDQRMGQIIGSFAGVAILISCLGLYGLSAYVAERRTKEIGVRKVLGANVQHLVVLLSKEFTILVLIAFVIATPLAWYALAQWLAGFAYPITLGPGIFLLAGLTALAIAWFTISYQSLRAALSNPVRSLRSE</sequence>
<dbReference type="PROSITE" id="PS51257">
    <property type="entry name" value="PROKAR_LIPOPROTEIN"/>
    <property type="match status" value="1"/>
</dbReference>
<dbReference type="RefSeq" id="WP_089688288.1">
    <property type="nucleotide sequence ID" value="NZ_FNFO01000016.1"/>
</dbReference>
<protein>
    <submittedName>
        <fullName evidence="9">Putative ABC transport system permease protein</fullName>
    </submittedName>
</protein>
<feature type="transmembrane region" description="Helical" evidence="6">
    <location>
        <begin position="763"/>
        <end position="789"/>
    </location>
</feature>
<evidence type="ECO:0000259" key="7">
    <source>
        <dbReference type="Pfam" id="PF02687"/>
    </source>
</evidence>
<keyword evidence="10" id="KW-1185">Reference proteome</keyword>
<keyword evidence="3 6" id="KW-0812">Transmembrane</keyword>
<feature type="transmembrane region" description="Helical" evidence="6">
    <location>
        <begin position="21"/>
        <end position="41"/>
    </location>
</feature>
<feature type="transmembrane region" description="Helical" evidence="6">
    <location>
        <begin position="433"/>
        <end position="453"/>
    </location>
</feature>
<dbReference type="InterPro" id="IPR025857">
    <property type="entry name" value="MacB_PCD"/>
</dbReference>
<evidence type="ECO:0000256" key="5">
    <source>
        <dbReference type="ARBA" id="ARBA00023136"/>
    </source>
</evidence>
<dbReference type="AlphaFoldDB" id="A0A1G9UGB2"/>
<evidence type="ECO:0000256" key="2">
    <source>
        <dbReference type="ARBA" id="ARBA00022475"/>
    </source>
</evidence>
<evidence type="ECO:0000313" key="9">
    <source>
        <dbReference type="EMBL" id="SDM58936.1"/>
    </source>
</evidence>
<keyword evidence="4 6" id="KW-1133">Transmembrane helix</keyword>
<accession>A0A1G9UGB2</accession>
<organism evidence="9 10">
    <name type="scientific">Catalinimonas alkaloidigena</name>
    <dbReference type="NCBI Taxonomy" id="1075417"/>
    <lineage>
        <taxon>Bacteria</taxon>
        <taxon>Pseudomonadati</taxon>
        <taxon>Bacteroidota</taxon>
        <taxon>Cytophagia</taxon>
        <taxon>Cytophagales</taxon>
        <taxon>Catalimonadaceae</taxon>
        <taxon>Catalinimonas</taxon>
    </lineage>
</organism>